<sequence length="238" mass="26328">MDMQFFPSAAPEVAPALLESCQSEWQLVEIYQHPVFGNQLWIDRDLQISESDLAYNTAMTAPLLTLPACRRVAILGGGDGGVMNTLLQQADLLTRELAEVTLIDIDEAVIELSKTHLPRLCGDAFTDPRSNVIVGDAFGWLAEARELDAVIYDLTMEPVNEHTTRAEFMADILASIHRSLRPGGVISLQACGASQPDRARWLGDLKDQLAVHFGPVYEQEVMVPSYGELWTFLSGTRR</sequence>
<dbReference type="RefSeq" id="WP_246952842.1">
    <property type="nucleotide sequence ID" value="NZ_JALKII010000007.1"/>
</dbReference>
<keyword evidence="4 5" id="KW-0620">Polyamine biosynthesis</keyword>
<protein>
    <recommendedName>
        <fullName evidence="5">Polyamine aminopropyltransferase</fullName>
    </recommendedName>
    <alternativeName>
        <fullName evidence="5">Putrescine aminopropyltransferase</fullName>
        <shortName evidence="5">PAPT</shortName>
    </alternativeName>
    <alternativeName>
        <fullName evidence="5">Spermidine synthase</fullName>
        <shortName evidence="5">SPDS</shortName>
        <shortName evidence="5">SPDSY</shortName>
        <ecNumber evidence="5">2.5.1.16</ecNumber>
    </alternativeName>
</protein>
<keyword evidence="8" id="KW-0489">Methyltransferase</keyword>
<dbReference type="InterPro" id="IPR030374">
    <property type="entry name" value="PABS"/>
</dbReference>
<comment type="function">
    <text evidence="5">Catalyzes the irreversible transfer of a propylamine group from the amino donor S-adenosylmethioninamine (decarboxy-AdoMet) to putrescine (1,4-diaminobutane) to yield spermidine.</text>
</comment>
<evidence type="ECO:0000256" key="2">
    <source>
        <dbReference type="ARBA" id="ARBA00022679"/>
    </source>
</evidence>
<feature type="domain" description="PABS" evidence="7">
    <location>
        <begin position="2"/>
        <end position="237"/>
    </location>
</feature>
<comment type="catalytic activity">
    <reaction evidence="5">
        <text>S-adenosyl 3-(methylsulfanyl)propylamine + putrescine = S-methyl-5'-thioadenosine + spermidine + H(+)</text>
        <dbReference type="Rhea" id="RHEA:12721"/>
        <dbReference type="ChEBI" id="CHEBI:15378"/>
        <dbReference type="ChEBI" id="CHEBI:17509"/>
        <dbReference type="ChEBI" id="CHEBI:57443"/>
        <dbReference type="ChEBI" id="CHEBI:57834"/>
        <dbReference type="ChEBI" id="CHEBI:326268"/>
        <dbReference type="EC" id="2.5.1.16"/>
    </reaction>
</comment>
<dbReference type="PANTHER" id="PTHR46315:SF1">
    <property type="entry name" value="SPERMINE SYNTHASE"/>
    <property type="match status" value="1"/>
</dbReference>
<comment type="pathway">
    <text evidence="5">Amine and polyamine biosynthesis; spermidine biosynthesis; spermidine from putrescine: step 1/1.</text>
</comment>
<dbReference type="PANTHER" id="PTHR46315">
    <property type="entry name" value="SPERMINE SYNTHASE"/>
    <property type="match status" value="1"/>
</dbReference>
<dbReference type="EMBL" id="JALKII010000007">
    <property type="protein sequence ID" value="MCK0538325.1"/>
    <property type="molecule type" value="Genomic_DNA"/>
</dbReference>
<evidence type="ECO:0000256" key="3">
    <source>
        <dbReference type="ARBA" id="ARBA00023066"/>
    </source>
</evidence>
<dbReference type="InterPro" id="IPR015576">
    <property type="entry name" value="Spermine_synthase_animal"/>
</dbReference>
<evidence type="ECO:0000313" key="9">
    <source>
        <dbReference type="Proteomes" id="UP001165524"/>
    </source>
</evidence>
<comment type="caution">
    <text evidence="5">Lacks conserved residue(s) required for the propagation of feature annotation.</text>
</comment>
<dbReference type="EC" id="2.5.1.16" evidence="5"/>
<keyword evidence="2 5" id="KW-0808">Transferase</keyword>
<feature type="binding site" evidence="5">
    <location>
        <begin position="136"/>
        <end position="137"/>
    </location>
    <ligand>
        <name>S-methyl-5'-thioadenosine</name>
        <dbReference type="ChEBI" id="CHEBI:17509"/>
    </ligand>
</feature>
<keyword evidence="9" id="KW-1185">Reference proteome</keyword>
<name>A0ABT0E912_9GAMM</name>
<comment type="caution">
    <text evidence="8">The sequence shown here is derived from an EMBL/GenBank/DDBJ whole genome shotgun (WGS) entry which is preliminary data.</text>
</comment>
<comment type="subunit">
    <text evidence="5">Homodimer or homotetramer.</text>
</comment>
<feature type="binding site" evidence="5">
    <location>
        <position position="79"/>
    </location>
    <ligand>
        <name>spermidine</name>
        <dbReference type="ChEBI" id="CHEBI:57834"/>
    </ligand>
</feature>
<accession>A0ABT0E912</accession>
<dbReference type="Pfam" id="PF01564">
    <property type="entry name" value="Spermine_synth"/>
    <property type="match status" value="1"/>
</dbReference>
<dbReference type="SUPFAM" id="SSF53335">
    <property type="entry name" value="S-adenosyl-L-methionine-dependent methyltransferases"/>
    <property type="match status" value="1"/>
</dbReference>
<dbReference type="InterPro" id="IPR029063">
    <property type="entry name" value="SAM-dependent_MTases_sf"/>
</dbReference>
<gene>
    <name evidence="5" type="primary">speE</name>
    <name evidence="8" type="ORF">MU846_11445</name>
</gene>
<evidence type="ECO:0000256" key="1">
    <source>
        <dbReference type="ARBA" id="ARBA00007867"/>
    </source>
</evidence>
<dbReference type="Proteomes" id="UP001165524">
    <property type="component" value="Unassembled WGS sequence"/>
</dbReference>
<dbReference type="GO" id="GO:0008168">
    <property type="term" value="F:methyltransferase activity"/>
    <property type="evidence" value="ECO:0007669"/>
    <property type="project" value="UniProtKB-KW"/>
</dbReference>
<dbReference type="Gene3D" id="3.40.50.150">
    <property type="entry name" value="Vaccinia Virus protein VP39"/>
    <property type="match status" value="1"/>
</dbReference>
<evidence type="ECO:0000259" key="7">
    <source>
        <dbReference type="PROSITE" id="PS51006"/>
    </source>
</evidence>
<dbReference type="InterPro" id="IPR001045">
    <property type="entry name" value="Spermi_synthase"/>
</dbReference>
<keyword evidence="3 5" id="KW-0745">Spermidine biosynthesis</keyword>
<proteinExistence type="inferred from homology"/>
<evidence type="ECO:0000313" key="8">
    <source>
        <dbReference type="EMBL" id="MCK0538325.1"/>
    </source>
</evidence>
<feature type="binding site" evidence="5">
    <location>
        <position position="104"/>
    </location>
    <ligand>
        <name>S-methyl-5'-thioadenosine</name>
        <dbReference type="ChEBI" id="CHEBI:17509"/>
    </ligand>
</feature>
<evidence type="ECO:0000256" key="5">
    <source>
        <dbReference type="HAMAP-Rule" id="MF_00198"/>
    </source>
</evidence>
<dbReference type="GO" id="GO:0032259">
    <property type="term" value="P:methylation"/>
    <property type="evidence" value="ECO:0007669"/>
    <property type="project" value="UniProtKB-KW"/>
</dbReference>
<reference evidence="8" key="1">
    <citation type="submission" date="2022-04" db="EMBL/GenBank/DDBJ databases">
        <title>Alcanivorax sp. CY1518 draft genome sequence.</title>
        <authorList>
            <person name="Zhao G."/>
            <person name="An M."/>
        </authorList>
    </citation>
    <scope>NUCLEOTIDE SEQUENCE</scope>
    <source>
        <strain evidence="8">CY1518</strain>
    </source>
</reference>
<feature type="active site" description="Proton acceptor" evidence="5 6">
    <location>
        <position position="153"/>
    </location>
</feature>
<comment type="similarity">
    <text evidence="1 5">Belongs to the spermidine/spermine synthase family.</text>
</comment>
<evidence type="ECO:0000256" key="4">
    <source>
        <dbReference type="ARBA" id="ARBA00023115"/>
    </source>
</evidence>
<evidence type="ECO:0000256" key="6">
    <source>
        <dbReference type="PROSITE-ProRule" id="PRU00354"/>
    </source>
</evidence>
<dbReference type="CDD" id="cd02440">
    <property type="entry name" value="AdoMet_MTases"/>
    <property type="match status" value="1"/>
</dbReference>
<feature type="binding site" evidence="5">
    <location>
        <position position="26"/>
    </location>
    <ligand>
        <name>S-methyl-5'-thioadenosine</name>
        <dbReference type="ChEBI" id="CHEBI:17509"/>
    </ligand>
</feature>
<dbReference type="PROSITE" id="PS51006">
    <property type="entry name" value="PABS_2"/>
    <property type="match status" value="1"/>
</dbReference>
<dbReference type="HAMAP" id="MF_00198">
    <property type="entry name" value="Spermidine_synth"/>
    <property type="match status" value="1"/>
</dbReference>
<organism evidence="8 9">
    <name type="scientific">Alcanivorax quisquiliarum</name>
    <dbReference type="NCBI Taxonomy" id="2933565"/>
    <lineage>
        <taxon>Bacteria</taxon>
        <taxon>Pseudomonadati</taxon>
        <taxon>Pseudomonadota</taxon>
        <taxon>Gammaproteobacteria</taxon>
        <taxon>Oceanospirillales</taxon>
        <taxon>Alcanivoracaceae</taxon>
        <taxon>Alcanivorax</taxon>
    </lineage>
</organism>